<dbReference type="SUPFAM" id="SSF53254">
    <property type="entry name" value="Phosphoglycerate mutase-like"/>
    <property type="match status" value="1"/>
</dbReference>
<dbReference type="GO" id="GO:0016791">
    <property type="term" value="F:phosphatase activity"/>
    <property type="evidence" value="ECO:0007669"/>
    <property type="project" value="TreeGrafter"/>
</dbReference>
<dbReference type="PANTHER" id="PTHR11567">
    <property type="entry name" value="ACID PHOSPHATASE-RELATED"/>
    <property type="match status" value="1"/>
</dbReference>
<evidence type="ECO:0000256" key="1">
    <source>
        <dbReference type="ARBA" id="ARBA00005375"/>
    </source>
</evidence>
<sequence>MLSLALGVAALVSPALALTPIETFYPPTLNDTAYISNASIGTYGGVYTAQTRTSVYNASYGVYDYCTMPHPRTQEYQMPAAIASGNVTGKLKFLEYVQRHQRRTPYNIFPYGETAPYECDNVLAYLYAAPQSGVAPVPVYGKTYTDPTNPFVASYIPGTCQYPQLTVGGVLDGVQHGKDLWALYGEKLGLIPKTPDNSIWLRSSESPLTQQSAGGVLRGIWANYTGSLPLMQQTTSVDTVNAGFSCNAKSALLSAIESTDLWNEHLTVTASLVQTLGDITGANTSSWTNTFDHFSDNFQARLCNGYALPCSETDPTSCVTMAQAEEVFRAGDWEWNYWWRNNANVTEYIQMVEGPFIGEILAHFEAVLAGNSTLKYSHDFVHDGDVGPILGALGITQLRWPAMGSNVAFEIWETNDATNKFYARALLSGQPVETIHGVLDWVPLTKLISILKPFVPSDIVALCNN</sequence>
<dbReference type="InterPro" id="IPR000560">
    <property type="entry name" value="His_Pase_clade-2"/>
</dbReference>
<dbReference type="Pfam" id="PF00328">
    <property type="entry name" value="His_Phos_2"/>
    <property type="match status" value="1"/>
</dbReference>
<keyword evidence="4" id="KW-1185">Reference proteome</keyword>
<dbReference type="InterPro" id="IPR050645">
    <property type="entry name" value="Histidine_acid_phosphatase"/>
</dbReference>
<feature type="signal peptide" evidence="2">
    <location>
        <begin position="1"/>
        <end position="17"/>
    </location>
</feature>
<organism evidence="3 4">
    <name type="scientific">Coleophoma cylindrospora</name>
    <dbReference type="NCBI Taxonomy" id="1849047"/>
    <lineage>
        <taxon>Eukaryota</taxon>
        <taxon>Fungi</taxon>
        <taxon>Dikarya</taxon>
        <taxon>Ascomycota</taxon>
        <taxon>Pezizomycotina</taxon>
        <taxon>Leotiomycetes</taxon>
        <taxon>Helotiales</taxon>
        <taxon>Dermateaceae</taxon>
        <taxon>Coleophoma</taxon>
    </lineage>
</organism>
<keyword evidence="2" id="KW-0732">Signal</keyword>
<dbReference type="CDD" id="cd07061">
    <property type="entry name" value="HP_HAP_like"/>
    <property type="match status" value="1"/>
</dbReference>
<dbReference type="InterPro" id="IPR029033">
    <property type="entry name" value="His_PPase_superfam"/>
</dbReference>
<feature type="chain" id="PRO_5017719791" evidence="2">
    <location>
        <begin position="18"/>
        <end position="465"/>
    </location>
</feature>
<name>A0A3D8RVD1_9HELO</name>
<comment type="caution">
    <text evidence="3">The sequence shown here is derived from an EMBL/GenBank/DDBJ whole genome shotgun (WGS) entry which is preliminary data.</text>
</comment>
<dbReference type="OrthoDB" id="10262962at2759"/>
<proteinExistence type="inferred from homology"/>
<comment type="similarity">
    <text evidence="1">Belongs to the histidine acid phosphatase family.</text>
</comment>
<evidence type="ECO:0000256" key="2">
    <source>
        <dbReference type="SAM" id="SignalP"/>
    </source>
</evidence>
<dbReference type="AlphaFoldDB" id="A0A3D8RVD1"/>
<reference evidence="3 4" key="1">
    <citation type="journal article" date="2018" name="IMA Fungus">
        <title>IMA Genome-F 9: Draft genome sequence of Annulohypoxylon stygium, Aspergillus mulundensis, Berkeleyomyces basicola (syn. Thielaviopsis basicola), Ceratocystis smalleyi, two Cercospora beticola strains, Coleophoma cylindrospora, Fusarium fracticaudum, Phialophora cf. hyalina, and Morchella septimelata.</title>
        <authorList>
            <person name="Wingfield B.D."/>
            <person name="Bills G.F."/>
            <person name="Dong Y."/>
            <person name="Huang W."/>
            <person name="Nel W.J."/>
            <person name="Swalarsk-Parry B.S."/>
            <person name="Vaghefi N."/>
            <person name="Wilken P.M."/>
            <person name="An Z."/>
            <person name="de Beer Z.W."/>
            <person name="De Vos L."/>
            <person name="Chen L."/>
            <person name="Duong T.A."/>
            <person name="Gao Y."/>
            <person name="Hammerbacher A."/>
            <person name="Kikkert J.R."/>
            <person name="Li Y."/>
            <person name="Li H."/>
            <person name="Li K."/>
            <person name="Li Q."/>
            <person name="Liu X."/>
            <person name="Ma X."/>
            <person name="Naidoo K."/>
            <person name="Pethybridge S.J."/>
            <person name="Sun J."/>
            <person name="Steenkamp E.T."/>
            <person name="van der Nest M.A."/>
            <person name="van Wyk S."/>
            <person name="Wingfield M.J."/>
            <person name="Xiong C."/>
            <person name="Yue Q."/>
            <person name="Zhang X."/>
        </authorList>
    </citation>
    <scope>NUCLEOTIDE SEQUENCE [LARGE SCALE GENOMIC DNA]</scope>
    <source>
        <strain evidence="3 4">BP6252</strain>
    </source>
</reference>
<evidence type="ECO:0000313" key="4">
    <source>
        <dbReference type="Proteomes" id="UP000256645"/>
    </source>
</evidence>
<dbReference type="Gene3D" id="3.40.50.1240">
    <property type="entry name" value="Phosphoglycerate mutase-like"/>
    <property type="match status" value="1"/>
</dbReference>
<protein>
    <submittedName>
        <fullName evidence="3">Histidine acid phosphatase-1</fullName>
    </submittedName>
</protein>
<dbReference type="PANTHER" id="PTHR11567:SF195">
    <property type="entry name" value="ACID PHOSPHATASE, PUTATIVE (AFU_ORTHOLOGUE AFUA_3G14570)-RELATED"/>
    <property type="match status" value="1"/>
</dbReference>
<gene>
    <name evidence="3" type="ORF">BP6252_05877</name>
</gene>
<dbReference type="Proteomes" id="UP000256645">
    <property type="component" value="Unassembled WGS sequence"/>
</dbReference>
<accession>A0A3D8RVD1</accession>
<evidence type="ECO:0000313" key="3">
    <source>
        <dbReference type="EMBL" id="RDW77824.1"/>
    </source>
</evidence>
<dbReference type="EMBL" id="PDLM01000005">
    <property type="protein sequence ID" value="RDW77824.1"/>
    <property type="molecule type" value="Genomic_DNA"/>
</dbReference>